<name>A0A0A8ZSN6_ARUDO</name>
<proteinExistence type="predicted"/>
<organism evidence="1">
    <name type="scientific">Arundo donax</name>
    <name type="common">Giant reed</name>
    <name type="synonym">Donax arundinaceus</name>
    <dbReference type="NCBI Taxonomy" id="35708"/>
    <lineage>
        <taxon>Eukaryota</taxon>
        <taxon>Viridiplantae</taxon>
        <taxon>Streptophyta</taxon>
        <taxon>Embryophyta</taxon>
        <taxon>Tracheophyta</taxon>
        <taxon>Spermatophyta</taxon>
        <taxon>Magnoliopsida</taxon>
        <taxon>Liliopsida</taxon>
        <taxon>Poales</taxon>
        <taxon>Poaceae</taxon>
        <taxon>PACMAD clade</taxon>
        <taxon>Arundinoideae</taxon>
        <taxon>Arundineae</taxon>
        <taxon>Arundo</taxon>
    </lineage>
</organism>
<dbReference type="EMBL" id="GBRH01260048">
    <property type="protein sequence ID" value="JAD37847.1"/>
    <property type="molecule type" value="Transcribed_RNA"/>
</dbReference>
<dbReference type="AlphaFoldDB" id="A0A0A8ZSN6"/>
<reference evidence="1" key="2">
    <citation type="journal article" date="2015" name="Data Brief">
        <title>Shoot transcriptome of the giant reed, Arundo donax.</title>
        <authorList>
            <person name="Barrero R.A."/>
            <person name="Guerrero F.D."/>
            <person name="Moolhuijzen P."/>
            <person name="Goolsby J.A."/>
            <person name="Tidwell J."/>
            <person name="Bellgard S.E."/>
            <person name="Bellgard M.I."/>
        </authorList>
    </citation>
    <scope>NUCLEOTIDE SEQUENCE</scope>
    <source>
        <tissue evidence="1">Shoot tissue taken approximately 20 cm above the soil surface</tissue>
    </source>
</reference>
<evidence type="ECO:0000313" key="1">
    <source>
        <dbReference type="EMBL" id="JAD37847.1"/>
    </source>
</evidence>
<reference evidence="1" key="1">
    <citation type="submission" date="2014-09" db="EMBL/GenBank/DDBJ databases">
        <authorList>
            <person name="Magalhaes I.L.F."/>
            <person name="Oliveira U."/>
            <person name="Santos F.R."/>
            <person name="Vidigal T.H.D.A."/>
            <person name="Brescovit A.D."/>
            <person name="Santos A.J."/>
        </authorList>
    </citation>
    <scope>NUCLEOTIDE SEQUENCE</scope>
    <source>
        <tissue evidence="1">Shoot tissue taken approximately 20 cm above the soil surface</tissue>
    </source>
</reference>
<accession>A0A0A8ZSN6</accession>
<sequence>MIATNCTLVGKSQIKYSFRLEEMCASIWYRKLNVTIMISRGQGCIPIDRDMARTPRTR</sequence>
<protein>
    <submittedName>
        <fullName evidence="1">Uncharacterized protein</fullName>
    </submittedName>
</protein>